<comment type="caution">
    <text evidence="1">The sequence shown here is derived from an EMBL/GenBank/DDBJ whole genome shotgun (WGS) entry which is preliminary data.</text>
</comment>
<dbReference type="Proteomes" id="UP001208570">
    <property type="component" value="Unassembled WGS sequence"/>
</dbReference>
<accession>A0AAD9MUI1</accession>
<dbReference type="EMBL" id="JAODUP010000645">
    <property type="protein sequence ID" value="KAK2145945.1"/>
    <property type="molecule type" value="Genomic_DNA"/>
</dbReference>
<evidence type="ECO:0000313" key="1">
    <source>
        <dbReference type="EMBL" id="KAK2145945.1"/>
    </source>
</evidence>
<dbReference type="AlphaFoldDB" id="A0AAD9MUI1"/>
<name>A0AAD9MUI1_9ANNE</name>
<reference evidence="1" key="1">
    <citation type="journal article" date="2023" name="Mol. Biol. Evol.">
        <title>Third-Generation Sequencing Reveals the Adaptive Role of the Epigenome in Three Deep-Sea Polychaetes.</title>
        <authorList>
            <person name="Perez M."/>
            <person name="Aroh O."/>
            <person name="Sun Y."/>
            <person name="Lan Y."/>
            <person name="Juniper S.K."/>
            <person name="Young C.R."/>
            <person name="Angers B."/>
            <person name="Qian P.Y."/>
        </authorList>
    </citation>
    <scope>NUCLEOTIDE SEQUENCE</scope>
    <source>
        <strain evidence="1">P08H-3</strain>
    </source>
</reference>
<organism evidence="1 2">
    <name type="scientific">Paralvinella palmiformis</name>
    <dbReference type="NCBI Taxonomy" id="53620"/>
    <lineage>
        <taxon>Eukaryota</taxon>
        <taxon>Metazoa</taxon>
        <taxon>Spiralia</taxon>
        <taxon>Lophotrochozoa</taxon>
        <taxon>Annelida</taxon>
        <taxon>Polychaeta</taxon>
        <taxon>Sedentaria</taxon>
        <taxon>Canalipalpata</taxon>
        <taxon>Terebellida</taxon>
        <taxon>Terebelliformia</taxon>
        <taxon>Alvinellidae</taxon>
        <taxon>Paralvinella</taxon>
    </lineage>
</organism>
<proteinExistence type="predicted"/>
<evidence type="ECO:0000313" key="2">
    <source>
        <dbReference type="Proteomes" id="UP001208570"/>
    </source>
</evidence>
<keyword evidence="2" id="KW-1185">Reference proteome</keyword>
<sequence length="68" mass="7813">MTLLTHRTGPDTVTELVTKYSRLVVKEERNNDGVEETVLYCNLCQKQIVNTGNGKRTWNTGGYRLLRK</sequence>
<protein>
    <submittedName>
        <fullName evidence="1">Uncharacterized protein</fullName>
    </submittedName>
</protein>
<gene>
    <name evidence="1" type="ORF">LSH36_645g01070</name>
</gene>